<dbReference type="SUPFAM" id="SSF50156">
    <property type="entry name" value="PDZ domain-like"/>
    <property type="match status" value="1"/>
</dbReference>
<sequence>MMYIILAIILFGLLIAVHEFGHFAAAKLLGVKVNEFSIGMGPAFFKRQRGETLYALRCLPIGGYCSMEGEDEETDDPRAFTRQPAWKRLIVLCAGSFMNFLLGFLLVLIVYVQAAGFYSPVIDSFAEGCPYEGEGALMAGDEIYSIDGHRTWFMSNVSTFLSRGDGVYDIVVIRDGEKVELKDFEFVPVEYEDGTTSYGLTFAVEPATVGSVLKNTWYSVQDYVRSVYLALTDLVAGVVGIDQLSGVVGIVDMINDVGTEVAAERGFGAALTEIAYLGAYIAVNLAVMNMLPIPALDGGRVLFVLINGFVYLVSRRRIPAKYEGYVHAGGLVLMLALMAVVMYNDIARIVVS</sequence>
<feature type="transmembrane region" description="Helical" evidence="11">
    <location>
        <begin position="89"/>
        <end position="112"/>
    </location>
</feature>
<feature type="domain" description="Peptidase M50" evidence="12">
    <location>
        <begin position="7"/>
        <end position="337"/>
    </location>
</feature>
<dbReference type="GO" id="GO:0006508">
    <property type="term" value="P:proteolysis"/>
    <property type="evidence" value="ECO:0007669"/>
    <property type="project" value="UniProtKB-KW"/>
</dbReference>
<evidence type="ECO:0000256" key="8">
    <source>
        <dbReference type="ARBA" id="ARBA00022989"/>
    </source>
</evidence>
<comment type="similarity">
    <text evidence="3">Belongs to the peptidase M50B family.</text>
</comment>
<dbReference type="CDD" id="cd06163">
    <property type="entry name" value="S2P-M50_PDZ_RseP-like"/>
    <property type="match status" value="1"/>
</dbReference>
<keyword evidence="8 11" id="KW-1133">Transmembrane helix</keyword>
<comment type="cofactor">
    <cofactor evidence="1">
        <name>Zn(2+)</name>
        <dbReference type="ChEBI" id="CHEBI:29105"/>
    </cofactor>
</comment>
<evidence type="ECO:0000256" key="10">
    <source>
        <dbReference type="ARBA" id="ARBA00023136"/>
    </source>
</evidence>
<keyword evidence="6" id="KW-0378">Hydrolase</keyword>
<dbReference type="GO" id="GO:0016020">
    <property type="term" value="C:membrane"/>
    <property type="evidence" value="ECO:0007669"/>
    <property type="project" value="UniProtKB-SubCell"/>
</dbReference>
<comment type="subcellular location">
    <subcellularLocation>
        <location evidence="2">Membrane</location>
        <topology evidence="2">Multi-pass membrane protein</topology>
    </subcellularLocation>
</comment>
<evidence type="ECO:0000259" key="12">
    <source>
        <dbReference type="Pfam" id="PF02163"/>
    </source>
</evidence>
<keyword evidence="4 13" id="KW-0645">Protease</keyword>
<dbReference type="EMBL" id="DVGA01000048">
    <property type="protein sequence ID" value="HIQ78541.1"/>
    <property type="molecule type" value="Genomic_DNA"/>
</dbReference>
<feature type="transmembrane region" description="Helical" evidence="11">
    <location>
        <begin position="293"/>
        <end position="313"/>
    </location>
</feature>
<keyword evidence="10 11" id="KW-0472">Membrane</keyword>
<evidence type="ECO:0000256" key="5">
    <source>
        <dbReference type="ARBA" id="ARBA00022692"/>
    </source>
</evidence>
<evidence type="ECO:0000256" key="2">
    <source>
        <dbReference type="ARBA" id="ARBA00004141"/>
    </source>
</evidence>
<reference evidence="13" key="2">
    <citation type="journal article" date="2021" name="PeerJ">
        <title>Extensive microbial diversity within the chicken gut microbiome revealed by metagenomics and culture.</title>
        <authorList>
            <person name="Gilroy R."/>
            <person name="Ravi A."/>
            <person name="Getino M."/>
            <person name="Pursley I."/>
            <person name="Horton D.L."/>
            <person name="Alikhan N.F."/>
            <person name="Baker D."/>
            <person name="Gharbi K."/>
            <person name="Hall N."/>
            <person name="Watson M."/>
            <person name="Adriaenssens E.M."/>
            <person name="Foster-Nyarko E."/>
            <person name="Jarju S."/>
            <person name="Secka A."/>
            <person name="Antonio M."/>
            <person name="Oren A."/>
            <person name="Chaudhuri R.R."/>
            <person name="La Ragione R."/>
            <person name="Hildebrand F."/>
            <person name="Pallen M.J."/>
        </authorList>
    </citation>
    <scope>NUCLEOTIDE SEQUENCE</scope>
    <source>
        <strain evidence="13">ChiBcolR7-354</strain>
    </source>
</reference>
<dbReference type="InterPro" id="IPR004387">
    <property type="entry name" value="Pept_M50_Zn"/>
</dbReference>
<accession>A0A9D0ZFL0</accession>
<evidence type="ECO:0000313" key="13">
    <source>
        <dbReference type="EMBL" id="HIQ78541.1"/>
    </source>
</evidence>
<dbReference type="AlphaFoldDB" id="A0A9D0ZFL0"/>
<evidence type="ECO:0000313" key="14">
    <source>
        <dbReference type="Proteomes" id="UP000824262"/>
    </source>
</evidence>
<keyword evidence="9" id="KW-0482">Metalloprotease</keyword>
<feature type="transmembrane region" description="Helical" evidence="11">
    <location>
        <begin position="325"/>
        <end position="343"/>
    </location>
</feature>
<dbReference type="PANTHER" id="PTHR42837">
    <property type="entry name" value="REGULATOR OF SIGMA-E PROTEASE RSEP"/>
    <property type="match status" value="1"/>
</dbReference>
<keyword evidence="7" id="KW-0862">Zinc</keyword>
<evidence type="ECO:0000256" key="4">
    <source>
        <dbReference type="ARBA" id="ARBA00022670"/>
    </source>
</evidence>
<name>A0A9D0ZFL0_9FIRM</name>
<evidence type="ECO:0000256" key="6">
    <source>
        <dbReference type="ARBA" id="ARBA00022801"/>
    </source>
</evidence>
<reference evidence="13" key="1">
    <citation type="submission" date="2020-10" db="EMBL/GenBank/DDBJ databases">
        <authorList>
            <person name="Gilroy R."/>
        </authorList>
    </citation>
    <scope>NUCLEOTIDE SEQUENCE</scope>
    <source>
        <strain evidence="13">ChiBcolR7-354</strain>
    </source>
</reference>
<keyword evidence="5 11" id="KW-0812">Transmembrane</keyword>
<organism evidence="13 14">
    <name type="scientific">Candidatus Scatomorpha intestinavium</name>
    <dbReference type="NCBI Taxonomy" id="2840922"/>
    <lineage>
        <taxon>Bacteria</taxon>
        <taxon>Bacillati</taxon>
        <taxon>Bacillota</taxon>
        <taxon>Clostridia</taxon>
        <taxon>Eubacteriales</taxon>
        <taxon>Candidatus Scatomorpha</taxon>
    </lineage>
</organism>
<evidence type="ECO:0000256" key="11">
    <source>
        <dbReference type="SAM" id="Phobius"/>
    </source>
</evidence>
<dbReference type="InterPro" id="IPR036034">
    <property type="entry name" value="PDZ_sf"/>
</dbReference>
<protein>
    <submittedName>
        <fullName evidence="13">Site-2 protease family protein</fullName>
    </submittedName>
</protein>
<evidence type="ECO:0000256" key="3">
    <source>
        <dbReference type="ARBA" id="ARBA00007931"/>
    </source>
</evidence>
<gene>
    <name evidence="13" type="ORF">IAB77_04715</name>
</gene>
<evidence type="ECO:0000256" key="1">
    <source>
        <dbReference type="ARBA" id="ARBA00001947"/>
    </source>
</evidence>
<evidence type="ECO:0000256" key="9">
    <source>
        <dbReference type="ARBA" id="ARBA00023049"/>
    </source>
</evidence>
<evidence type="ECO:0000256" key="7">
    <source>
        <dbReference type="ARBA" id="ARBA00022833"/>
    </source>
</evidence>
<dbReference type="PANTHER" id="PTHR42837:SF2">
    <property type="entry name" value="MEMBRANE METALLOPROTEASE ARASP2, CHLOROPLASTIC-RELATED"/>
    <property type="match status" value="1"/>
</dbReference>
<dbReference type="Proteomes" id="UP000824262">
    <property type="component" value="Unassembled WGS sequence"/>
</dbReference>
<comment type="caution">
    <text evidence="13">The sequence shown here is derived from an EMBL/GenBank/DDBJ whole genome shotgun (WGS) entry which is preliminary data.</text>
</comment>
<proteinExistence type="inferred from homology"/>
<dbReference type="GO" id="GO:0004222">
    <property type="term" value="F:metalloendopeptidase activity"/>
    <property type="evidence" value="ECO:0007669"/>
    <property type="project" value="InterPro"/>
</dbReference>
<dbReference type="InterPro" id="IPR008915">
    <property type="entry name" value="Peptidase_M50"/>
</dbReference>
<dbReference type="Pfam" id="PF02163">
    <property type="entry name" value="Peptidase_M50"/>
    <property type="match status" value="1"/>
</dbReference>